<dbReference type="EMBL" id="JAHQIW010007412">
    <property type="protein sequence ID" value="KAJ1374207.1"/>
    <property type="molecule type" value="Genomic_DNA"/>
</dbReference>
<gene>
    <name evidence="1" type="ORF">KIN20_036840</name>
</gene>
<evidence type="ECO:0000313" key="2">
    <source>
        <dbReference type="Proteomes" id="UP001196413"/>
    </source>
</evidence>
<reference evidence="1" key="1">
    <citation type="submission" date="2021-06" db="EMBL/GenBank/DDBJ databases">
        <title>Parelaphostrongylus tenuis whole genome reference sequence.</title>
        <authorList>
            <person name="Garwood T.J."/>
            <person name="Larsen P.A."/>
            <person name="Fountain-Jones N.M."/>
            <person name="Garbe J.R."/>
            <person name="Macchietto M.G."/>
            <person name="Kania S.A."/>
            <person name="Gerhold R.W."/>
            <person name="Richards J.E."/>
            <person name="Wolf T.M."/>
        </authorList>
    </citation>
    <scope>NUCLEOTIDE SEQUENCE</scope>
    <source>
        <strain evidence="1">MNPRO001-30</strain>
        <tissue evidence="1">Meninges</tissue>
    </source>
</reference>
<accession>A0AAD5RDA4</accession>
<evidence type="ECO:0000313" key="1">
    <source>
        <dbReference type="EMBL" id="KAJ1374207.1"/>
    </source>
</evidence>
<comment type="caution">
    <text evidence="1">The sequence shown here is derived from an EMBL/GenBank/DDBJ whole genome shotgun (WGS) entry which is preliminary data.</text>
</comment>
<dbReference type="Proteomes" id="UP001196413">
    <property type="component" value="Unassembled WGS sequence"/>
</dbReference>
<name>A0AAD5RDA4_PARTN</name>
<organism evidence="1 2">
    <name type="scientific">Parelaphostrongylus tenuis</name>
    <name type="common">Meningeal worm</name>
    <dbReference type="NCBI Taxonomy" id="148309"/>
    <lineage>
        <taxon>Eukaryota</taxon>
        <taxon>Metazoa</taxon>
        <taxon>Ecdysozoa</taxon>
        <taxon>Nematoda</taxon>
        <taxon>Chromadorea</taxon>
        <taxon>Rhabditida</taxon>
        <taxon>Rhabditina</taxon>
        <taxon>Rhabditomorpha</taxon>
        <taxon>Strongyloidea</taxon>
        <taxon>Metastrongylidae</taxon>
        <taxon>Parelaphostrongylus</taxon>
    </lineage>
</organism>
<sequence length="82" mass="9644">MLIQRFYKQSLSKQPVPIPVLAHFIRRYDMRKSAQNELQRHSVNYLPIDYVRSGFVHPLCSGDPLIDVTFNWVGKNTDTMHQ</sequence>
<keyword evidence="2" id="KW-1185">Reference proteome</keyword>
<proteinExistence type="predicted"/>
<dbReference type="AlphaFoldDB" id="A0AAD5RDA4"/>
<protein>
    <submittedName>
        <fullName evidence="1">Uncharacterized protein</fullName>
    </submittedName>
</protein>